<dbReference type="GO" id="GO:0007264">
    <property type="term" value="P:small GTPase-mediated signal transduction"/>
    <property type="evidence" value="ECO:0007669"/>
    <property type="project" value="InterPro"/>
</dbReference>
<protein>
    <recommendedName>
        <fullName evidence="10">GTP-binding protein RHO4</fullName>
    </recommendedName>
</protein>
<keyword evidence="12" id="KW-1185">Reference proteome</keyword>
<dbReference type="SMART" id="SM00174">
    <property type="entry name" value="RHO"/>
    <property type="match status" value="1"/>
</dbReference>
<dbReference type="CDD" id="cd00157">
    <property type="entry name" value="Rho"/>
    <property type="match status" value="1"/>
</dbReference>
<dbReference type="InterPro" id="IPR027417">
    <property type="entry name" value="P-loop_NTPase"/>
</dbReference>
<dbReference type="FunFam" id="3.40.50.300:FF:000983">
    <property type="entry name" value="Rho family GTPase"/>
    <property type="match status" value="1"/>
</dbReference>
<reference evidence="12" key="1">
    <citation type="submission" date="2016-05" db="EMBL/GenBank/DDBJ databases">
        <title>Comparative genomics of biotechnologically important yeasts.</title>
        <authorList>
            <consortium name="DOE Joint Genome Institute"/>
            <person name="Riley R."/>
            <person name="Haridas S."/>
            <person name="Wolfe K.H."/>
            <person name="Lopes M.R."/>
            <person name="Hittinger C.T."/>
            <person name="Goker M."/>
            <person name="Salamov A."/>
            <person name="Wisecaver J."/>
            <person name="Long T.M."/>
            <person name="Aerts A.L."/>
            <person name="Barry K."/>
            <person name="Choi C."/>
            <person name="Clum A."/>
            <person name="Coughlan A.Y."/>
            <person name="Deshpande S."/>
            <person name="Douglass A.P."/>
            <person name="Hanson S.J."/>
            <person name="Klenk H.-P."/>
            <person name="Labutti K."/>
            <person name="Lapidus A."/>
            <person name="Lindquist E."/>
            <person name="Lipzen A."/>
            <person name="Meier-Kolthoff J.P."/>
            <person name="Ohm R.A."/>
            <person name="Otillar R.P."/>
            <person name="Pangilinan J."/>
            <person name="Peng Y."/>
            <person name="Rokas A."/>
            <person name="Rosa C.A."/>
            <person name="Scheuner C."/>
            <person name="Sibirny A.A."/>
            <person name="Slot J.C."/>
            <person name="Stielow J.B."/>
            <person name="Sun H."/>
            <person name="Kurtzman C.P."/>
            <person name="Blackwell M."/>
            <person name="Grigoriev I.V."/>
            <person name="Jeffries T.W."/>
        </authorList>
    </citation>
    <scope>NUCLEOTIDE SEQUENCE [LARGE SCALE GENOMIC DNA]</scope>
    <source>
        <strain evidence="12">DSM 1968</strain>
    </source>
</reference>
<evidence type="ECO:0000256" key="10">
    <source>
        <dbReference type="ARBA" id="ARBA00067969"/>
    </source>
</evidence>
<evidence type="ECO:0000256" key="9">
    <source>
        <dbReference type="ARBA" id="ARBA00023289"/>
    </source>
</evidence>
<dbReference type="RefSeq" id="XP_020044283.1">
    <property type="nucleotide sequence ID" value="XM_020190000.1"/>
</dbReference>
<dbReference type="GO" id="GO:0005886">
    <property type="term" value="C:plasma membrane"/>
    <property type="evidence" value="ECO:0007669"/>
    <property type="project" value="UniProtKB-SubCell"/>
</dbReference>
<evidence type="ECO:0000313" key="12">
    <source>
        <dbReference type="Proteomes" id="UP000095038"/>
    </source>
</evidence>
<dbReference type="SMART" id="SM00173">
    <property type="entry name" value="RAS"/>
    <property type="match status" value="1"/>
</dbReference>
<keyword evidence="6" id="KW-0342">GTP-binding</keyword>
<dbReference type="InterPro" id="IPR005225">
    <property type="entry name" value="Small_GTP-bd"/>
</dbReference>
<evidence type="ECO:0000256" key="4">
    <source>
        <dbReference type="ARBA" id="ARBA00022481"/>
    </source>
</evidence>
<dbReference type="PRINTS" id="PR00449">
    <property type="entry name" value="RASTRNSFRMNG"/>
</dbReference>
<evidence type="ECO:0000256" key="5">
    <source>
        <dbReference type="ARBA" id="ARBA00022741"/>
    </source>
</evidence>
<dbReference type="SUPFAM" id="SSF52540">
    <property type="entry name" value="P-loop containing nucleoside triphosphate hydrolases"/>
    <property type="match status" value="1"/>
</dbReference>
<dbReference type="AlphaFoldDB" id="A0A1D2V8H2"/>
<dbReference type="GO" id="GO:0005525">
    <property type="term" value="F:GTP binding"/>
    <property type="evidence" value="ECO:0007669"/>
    <property type="project" value="UniProtKB-KW"/>
</dbReference>
<evidence type="ECO:0000256" key="8">
    <source>
        <dbReference type="ARBA" id="ARBA00023288"/>
    </source>
</evidence>
<feature type="non-terminal residue" evidence="11">
    <location>
        <position position="173"/>
    </location>
</feature>
<evidence type="ECO:0000313" key="11">
    <source>
        <dbReference type="EMBL" id="ODV57976.1"/>
    </source>
</evidence>
<keyword evidence="7" id="KW-0472">Membrane</keyword>
<name>A0A1D2V8H2_9ASCO</name>
<gene>
    <name evidence="11" type="ORF">ASCRUDRAFT_27426</name>
</gene>
<evidence type="ECO:0000256" key="7">
    <source>
        <dbReference type="ARBA" id="ARBA00023136"/>
    </source>
</evidence>
<dbReference type="GeneID" id="30963636"/>
<sequence length="173" mass="19395">QIEKKLLIVGDGSCGKTSLLGTFVYNQFLTSYEPTAFEETSVPVTVERNNRTYEAILNLWDTAGQEGFDRLRHLAYPDSDVILLCYSVDDPVSFKNVMEHWIDEIRMNVQNVPILLVGCKIDLKSTRFSNIISTAQGKALAKRIRTDGFSECSAKTGEGVQRVFKNAIQLALK</sequence>
<dbReference type="OrthoDB" id="8830751at2759"/>
<evidence type="ECO:0000256" key="1">
    <source>
        <dbReference type="ARBA" id="ARBA00004342"/>
    </source>
</evidence>
<dbReference type="InParanoid" id="A0A1D2V8H2"/>
<dbReference type="NCBIfam" id="TIGR00231">
    <property type="entry name" value="small_GTP"/>
    <property type="match status" value="1"/>
</dbReference>
<organism evidence="11 12">
    <name type="scientific">Ascoidea rubescens DSM 1968</name>
    <dbReference type="NCBI Taxonomy" id="1344418"/>
    <lineage>
        <taxon>Eukaryota</taxon>
        <taxon>Fungi</taxon>
        <taxon>Dikarya</taxon>
        <taxon>Ascomycota</taxon>
        <taxon>Saccharomycotina</taxon>
        <taxon>Saccharomycetes</taxon>
        <taxon>Ascoideaceae</taxon>
        <taxon>Ascoidea</taxon>
    </lineage>
</organism>
<comment type="similarity">
    <text evidence="2">Belongs to the small GTPase superfamily. Rho family.</text>
</comment>
<dbReference type="EMBL" id="KV454497">
    <property type="protein sequence ID" value="ODV57976.1"/>
    <property type="molecule type" value="Genomic_DNA"/>
</dbReference>
<evidence type="ECO:0000256" key="6">
    <source>
        <dbReference type="ARBA" id="ARBA00023134"/>
    </source>
</evidence>
<dbReference type="GO" id="GO:0003924">
    <property type="term" value="F:GTPase activity"/>
    <property type="evidence" value="ECO:0007669"/>
    <property type="project" value="InterPro"/>
</dbReference>
<dbReference type="Pfam" id="PF00071">
    <property type="entry name" value="Ras"/>
    <property type="match status" value="1"/>
</dbReference>
<keyword evidence="9" id="KW-0636">Prenylation</keyword>
<dbReference type="PROSITE" id="PS51421">
    <property type="entry name" value="RAS"/>
    <property type="match status" value="1"/>
</dbReference>
<proteinExistence type="inferred from homology"/>
<keyword evidence="3" id="KW-1003">Cell membrane</keyword>
<evidence type="ECO:0000256" key="2">
    <source>
        <dbReference type="ARBA" id="ARBA00010142"/>
    </source>
</evidence>
<dbReference type="STRING" id="1344418.A0A1D2V8H2"/>
<keyword evidence="8" id="KW-0449">Lipoprotein</keyword>
<dbReference type="Gene3D" id="3.40.50.300">
    <property type="entry name" value="P-loop containing nucleotide triphosphate hydrolases"/>
    <property type="match status" value="1"/>
</dbReference>
<keyword evidence="4" id="KW-0488">Methylation</keyword>
<evidence type="ECO:0000256" key="3">
    <source>
        <dbReference type="ARBA" id="ARBA00022475"/>
    </source>
</evidence>
<dbReference type="SMART" id="SM00175">
    <property type="entry name" value="RAB"/>
    <property type="match status" value="1"/>
</dbReference>
<dbReference type="PROSITE" id="PS51419">
    <property type="entry name" value="RAB"/>
    <property type="match status" value="1"/>
</dbReference>
<feature type="non-terminal residue" evidence="11">
    <location>
        <position position="1"/>
    </location>
</feature>
<dbReference type="InterPro" id="IPR001806">
    <property type="entry name" value="Small_GTPase"/>
</dbReference>
<comment type="subcellular location">
    <subcellularLocation>
        <location evidence="1">Cell membrane</location>
        <topology evidence="1">Lipid-anchor</topology>
        <orientation evidence="1">Cytoplasmic side</orientation>
    </subcellularLocation>
</comment>
<accession>A0A1D2V8H2</accession>
<dbReference type="PROSITE" id="PS51420">
    <property type="entry name" value="RHO"/>
    <property type="match status" value="1"/>
</dbReference>
<dbReference type="Proteomes" id="UP000095038">
    <property type="component" value="Unassembled WGS sequence"/>
</dbReference>
<dbReference type="PANTHER" id="PTHR24072">
    <property type="entry name" value="RHO FAMILY GTPASE"/>
    <property type="match status" value="1"/>
</dbReference>
<keyword evidence="5" id="KW-0547">Nucleotide-binding</keyword>
<dbReference type="InterPro" id="IPR003578">
    <property type="entry name" value="Small_GTPase_Rho"/>
</dbReference>